<name>A0A9P8QPW9_9HYPO</name>
<reference evidence="2" key="1">
    <citation type="submission" date="2021-08" db="EMBL/GenBank/DDBJ databases">
        <title>Chromosome-Level Trichoderma cornu-damae using Hi-C Data.</title>
        <authorList>
            <person name="Kim C.S."/>
        </authorList>
    </citation>
    <scope>NUCLEOTIDE SEQUENCE</scope>
    <source>
        <strain evidence="2">KA19-0412C</strain>
    </source>
</reference>
<organism evidence="2 3">
    <name type="scientific">Trichoderma cornu-damae</name>
    <dbReference type="NCBI Taxonomy" id="654480"/>
    <lineage>
        <taxon>Eukaryota</taxon>
        <taxon>Fungi</taxon>
        <taxon>Dikarya</taxon>
        <taxon>Ascomycota</taxon>
        <taxon>Pezizomycotina</taxon>
        <taxon>Sordariomycetes</taxon>
        <taxon>Hypocreomycetidae</taxon>
        <taxon>Hypocreales</taxon>
        <taxon>Hypocreaceae</taxon>
        <taxon>Trichoderma</taxon>
    </lineage>
</organism>
<comment type="caution">
    <text evidence="2">The sequence shown here is derived from an EMBL/GenBank/DDBJ whole genome shotgun (WGS) entry which is preliminary data.</text>
</comment>
<accession>A0A9P8QPW9</accession>
<dbReference type="EMBL" id="JAIWOZ010000002">
    <property type="protein sequence ID" value="KAH6609370.1"/>
    <property type="molecule type" value="Genomic_DNA"/>
</dbReference>
<keyword evidence="3" id="KW-1185">Reference proteome</keyword>
<evidence type="ECO:0000256" key="1">
    <source>
        <dbReference type="SAM" id="SignalP"/>
    </source>
</evidence>
<gene>
    <name evidence="2" type="ORF">Trco_002716</name>
</gene>
<evidence type="ECO:0000313" key="3">
    <source>
        <dbReference type="Proteomes" id="UP000827724"/>
    </source>
</evidence>
<protein>
    <submittedName>
        <fullName evidence="2">Uncharacterized protein</fullName>
    </submittedName>
</protein>
<feature type="signal peptide" evidence="1">
    <location>
        <begin position="1"/>
        <end position="18"/>
    </location>
</feature>
<feature type="chain" id="PRO_5040507344" evidence="1">
    <location>
        <begin position="19"/>
        <end position="125"/>
    </location>
</feature>
<dbReference type="OrthoDB" id="3497702at2759"/>
<proteinExistence type="predicted"/>
<evidence type="ECO:0000313" key="2">
    <source>
        <dbReference type="EMBL" id="KAH6609370.1"/>
    </source>
</evidence>
<sequence length="125" mass="13180">MHSAIAFSLSCLALAVSAAPARRNTNAVQVQFANDFSGANGNAFIPLNGFPVSLGQAYANTNLSKDGTLFVTSLEFTANFANAECVVVQDGTTVVASIANPERDYQKFSSQPLDWENGVTISCIV</sequence>
<dbReference type="AlphaFoldDB" id="A0A9P8QPW9"/>
<keyword evidence="1" id="KW-0732">Signal</keyword>
<dbReference type="Proteomes" id="UP000827724">
    <property type="component" value="Unassembled WGS sequence"/>
</dbReference>